<comment type="caution">
    <text evidence="1">The sequence shown here is derived from an EMBL/GenBank/DDBJ whole genome shotgun (WGS) entry which is preliminary data.</text>
</comment>
<name>A0A2T5UCW4_9SPHN</name>
<dbReference type="AlphaFoldDB" id="A0A2T5UCW4"/>
<dbReference type="Proteomes" id="UP000244013">
    <property type="component" value="Unassembled WGS sequence"/>
</dbReference>
<sequence>MTGERYGPFPYGPYDAPCSMTEDDWDDPDYAIMRQCYEWLERHDLQYHRDYYHGMLLGTATGWQNIGCDRLWFADIDHAAAYHLTWSGRLYADYPAFEPYA</sequence>
<accession>A0A2T5UCW4</accession>
<proteinExistence type="predicted"/>
<evidence type="ECO:0000313" key="1">
    <source>
        <dbReference type="EMBL" id="PTW49346.1"/>
    </source>
</evidence>
<evidence type="ECO:0000313" key="2">
    <source>
        <dbReference type="Proteomes" id="UP000244013"/>
    </source>
</evidence>
<gene>
    <name evidence="1" type="ORF">C8J25_101854</name>
</gene>
<protein>
    <submittedName>
        <fullName evidence="1">Uncharacterized protein</fullName>
    </submittedName>
</protein>
<organism evidence="1 2">
    <name type="scientific">Sphingomonas faeni</name>
    <dbReference type="NCBI Taxonomy" id="185950"/>
    <lineage>
        <taxon>Bacteria</taxon>
        <taxon>Pseudomonadati</taxon>
        <taxon>Pseudomonadota</taxon>
        <taxon>Alphaproteobacteria</taxon>
        <taxon>Sphingomonadales</taxon>
        <taxon>Sphingomonadaceae</taxon>
        <taxon>Sphingomonas</taxon>
    </lineage>
</organism>
<dbReference type="EMBL" id="QAYE01000001">
    <property type="protein sequence ID" value="PTW49346.1"/>
    <property type="molecule type" value="Genomic_DNA"/>
</dbReference>
<reference evidence="1 2" key="1">
    <citation type="submission" date="2018-04" db="EMBL/GenBank/DDBJ databases">
        <title>Genomic Encyclopedia of Type Strains, Phase III (KMG-III): the genomes of soil and plant-associated and newly described type strains.</title>
        <authorList>
            <person name="Whitman W."/>
        </authorList>
    </citation>
    <scope>NUCLEOTIDE SEQUENCE [LARGE SCALE GENOMIC DNA]</scope>
    <source>
        <strain evidence="1 2">MA-olki</strain>
    </source>
</reference>